<accession>A0A438XPR0</accession>
<dbReference type="AlphaFoldDB" id="A0A438XPR0"/>
<dbReference type="Pfam" id="PF10415">
    <property type="entry name" value="FumaraseC_C"/>
    <property type="match status" value="1"/>
</dbReference>
<protein>
    <submittedName>
        <fullName evidence="3">Class II fumarate hydratase</fullName>
        <ecNumber evidence="3">4.2.1.2</ecNumber>
    </submittedName>
</protein>
<dbReference type="Gene3D" id="1.10.40.30">
    <property type="entry name" value="Fumarase/aspartase (C-terminal domain)"/>
    <property type="match status" value="1"/>
</dbReference>
<proteinExistence type="predicted"/>
<evidence type="ECO:0000313" key="4">
    <source>
        <dbReference type="Proteomes" id="UP000289022"/>
    </source>
</evidence>
<gene>
    <name evidence="3" type="primary">fumC</name>
    <name evidence="3" type="ORF">EC518_04420</name>
    <name evidence="2" type="ORF">EC518_11900</name>
</gene>
<dbReference type="EC" id="4.2.1.2" evidence="3"/>
<dbReference type="EMBL" id="RJGP01000158">
    <property type="protein sequence ID" value="RVZ39889.1"/>
    <property type="molecule type" value="Genomic_DNA"/>
</dbReference>
<keyword evidence="3" id="KW-0456">Lyase</keyword>
<comment type="caution">
    <text evidence="3">The sequence shown here is derived from an EMBL/GenBank/DDBJ whole genome shotgun (WGS) entry which is preliminary data.</text>
</comment>
<dbReference type="InterPro" id="IPR008948">
    <property type="entry name" value="L-Aspartase-like"/>
</dbReference>
<dbReference type="SUPFAM" id="SSF48557">
    <property type="entry name" value="L-aspartase-like"/>
    <property type="match status" value="1"/>
</dbReference>
<evidence type="ECO:0000313" key="2">
    <source>
        <dbReference type="EMBL" id="RVZ23932.1"/>
    </source>
</evidence>
<dbReference type="GO" id="GO:0006108">
    <property type="term" value="P:malate metabolic process"/>
    <property type="evidence" value="ECO:0007669"/>
    <property type="project" value="TreeGrafter"/>
</dbReference>
<organism evidence="3 4">
    <name type="scientific">Helicobacter pylori</name>
    <name type="common">Campylobacter pylori</name>
    <dbReference type="NCBI Taxonomy" id="210"/>
    <lineage>
        <taxon>Bacteria</taxon>
        <taxon>Pseudomonadati</taxon>
        <taxon>Campylobacterota</taxon>
        <taxon>Epsilonproteobacteria</taxon>
        <taxon>Campylobacterales</taxon>
        <taxon>Helicobacteraceae</taxon>
        <taxon>Helicobacter</taxon>
    </lineage>
</organism>
<feature type="domain" description="Fumarase C C-terminal" evidence="1">
    <location>
        <begin position="1"/>
        <end position="44"/>
    </location>
</feature>
<name>A0A438XPR0_HELPX</name>
<dbReference type="GO" id="GO:0006106">
    <property type="term" value="P:fumarate metabolic process"/>
    <property type="evidence" value="ECO:0007669"/>
    <property type="project" value="InterPro"/>
</dbReference>
<dbReference type="InterPro" id="IPR018951">
    <property type="entry name" value="Fumarase_C_C"/>
</dbReference>
<dbReference type="PANTHER" id="PTHR11444:SF1">
    <property type="entry name" value="FUMARATE HYDRATASE, MITOCHONDRIAL"/>
    <property type="match status" value="1"/>
</dbReference>
<dbReference type="Proteomes" id="UP000289022">
    <property type="component" value="Unassembled WGS sequence"/>
</dbReference>
<evidence type="ECO:0000313" key="3">
    <source>
        <dbReference type="EMBL" id="RVZ39889.1"/>
    </source>
</evidence>
<dbReference type="EMBL" id="RJGP01001036">
    <property type="protein sequence ID" value="RVZ23932.1"/>
    <property type="molecule type" value="Genomic_DNA"/>
</dbReference>
<dbReference type="FunFam" id="1.10.40.30:FF:000002">
    <property type="entry name" value="Fumarate hydratase class II"/>
    <property type="match status" value="1"/>
</dbReference>
<reference evidence="3 4" key="1">
    <citation type="submission" date="2018-11" db="EMBL/GenBank/DDBJ databases">
        <title>Genetic determinants and prediction of antibiotic resistance phenotypes in Helicobacter pylori.</title>
        <authorList>
            <person name="Wagner K."/>
        </authorList>
    </citation>
    <scope>NUCLEOTIDE SEQUENCE [LARGE SCALE GENOMIC DNA]</scope>
    <source>
        <strain evidence="3 4">ZH70</strain>
    </source>
</reference>
<evidence type="ECO:0000259" key="1">
    <source>
        <dbReference type="Pfam" id="PF10415"/>
    </source>
</evidence>
<sequence>GYENAAKIAKNAHKKGISLKESALELKLLSAEDFDQFVVPEKMIGPKA</sequence>
<dbReference type="GO" id="GO:0006099">
    <property type="term" value="P:tricarboxylic acid cycle"/>
    <property type="evidence" value="ECO:0007669"/>
    <property type="project" value="InterPro"/>
</dbReference>
<dbReference type="PANTHER" id="PTHR11444">
    <property type="entry name" value="ASPARTATEAMMONIA/ARGININOSUCCINATE/ADENYLOSUCCINATE LYASE"/>
    <property type="match status" value="1"/>
</dbReference>
<dbReference type="GO" id="GO:0004333">
    <property type="term" value="F:fumarate hydratase activity"/>
    <property type="evidence" value="ECO:0007669"/>
    <property type="project" value="UniProtKB-EC"/>
</dbReference>
<dbReference type="InterPro" id="IPR005677">
    <property type="entry name" value="Fum_hydII"/>
</dbReference>
<feature type="non-terminal residue" evidence="3">
    <location>
        <position position="1"/>
    </location>
</feature>